<evidence type="ECO:0000256" key="1">
    <source>
        <dbReference type="SAM" id="MobiDB-lite"/>
    </source>
</evidence>
<feature type="compositionally biased region" description="Low complexity" evidence="1">
    <location>
        <begin position="58"/>
        <end position="71"/>
    </location>
</feature>
<feature type="region of interest" description="Disordered" evidence="1">
    <location>
        <begin position="29"/>
        <end position="80"/>
    </location>
</feature>
<dbReference type="RefSeq" id="WP_069775112.1">
    <property type="nucleotide sequence ID" value="NZ_MEHI01000001.1"/>
</dbReference>
<accession>A0A1E5PG57</accession>
<dbReference type="Proteomes" id="UP000095759">
    <property type="component" value="Unassembled WGS sequence"/>
</dbReference>
<gene>
    <name evidence="2" type="ORF">AS594_32505</name>
</gene>
<reference evidence="2 3" key="1">
    <citation type="submission" date="2016-08" db="EMBL/GenBank/DDBJ databases">
        <title>Complete genome sequence of Streptomyces agglomeratus strain 6-3-2, a novel anti-MRSA actinomycete isolated from Wuli of Tebit, China.</title>
        <authorList>
            <person name="Chen X."/>
        </authorList>
    </citation>
    <scope>NUCLEOTIDE SEQUENCE [LARGE SCALE GENOMIC DNA]</scope>
    <source>
        <strain evidence="2 3">6-3-2</strain>
    </source>
</reference>
<proteinExistence type="predicted"/>
<dbReference type="EMBL" id="MEHJ01000001">
    <property type="protein sequence ID" value="OEJ28501.1"/>
    <property type="molecule type" value="Genomic_DNA"/>
</dbReference>
<sequence length="80" mass="8528">MMIVGIIAVCIVLAVLAFFLPRLSRHPERGTQRTLGAGSRAGGKAPGVLGRMFSKPFRSGSRAVSRSGSAGRRTRGRMPF</sequence>
<dbReference type="OrthoDB" id="4331069at2"/>
<dbReference type="AlphaFoldDB" id="A0A1E5PG57"/>
<keyword evidence="3" id="KW-1185">Reference proteome</keyword>
<name>A0A1E5PG57_9ACTN</name>
<evidence type="ECO:0000313" key="3">
    <source>
        <dbReference type="Proteomes" id="UP000095759"/>
    </source>
</evidence>
<organism evidence="2 3">
    <name type="scientific">Streptomyces agglomeratus</name>
    <dbReference type="NCBI Taxonomy" id="285458"/>
    <lineage>
        <taxon>Bacteria</taxon>
        <taxon>Bacillati</taxon>
        <taxon>Actinomycetota</taxon>
        <taxon>Actinomycetes</taxon>
        <taxon>Kitasatosporales</taxon>
        <taxon>Streptomycetaceae</taxon>
        <taxon>Streptomyces</taxon>
    </lineage>
</organism>
<dbReference type="InterPro" id="IPR045636">
    <property type="entry name" value="DUF6411"/>
</dbReference>
<evidence type="ECO:0000313" key="2">
    <source>
        <dbReference type="EMBL" id="OEJ28501.1"/>
    </source>
</evidence>
<comment type="caution">
    <text evidence="2">The sequence shown here is derived from an EMBL/GenBank/DDBJ whole genome shotgun (WGS) entry which is preliminary data.</text>
</comment>
<dbReference type="Pfam" id="PF19949">
    <property type="entry name" value="DUF6411"/>
    <property type="match status" value="1"/>
</dbReference>
<protein>
    <submittedName>
        <fullName evidence="2">Uncharacterized protein</fullName>
    </submittedName>
</protein>